<dbReference type="PIRSF" id="PIRSF002889">
    <property type="entry name" value="Rod_FlgB"/>
    <property type="match status" value="1"/>
</dbReference>
<evidence type="ECO:0000256" key="6">
    <source>
        <dbReference type="PIRNR" id="PIRNR002889"/>
    </source>
</evidence>
<keyword evidence="9" id="KW-1185">Reference proteome</keyword>
<name>A0A2L2XAG2_9FIRM</name>
<gene>
    <name evidence="8" type="ORF">DCCM_2284</name>
</gene>
<comment type="subcellular location">
    <subcellularLocation>
        <location evidence="1 6">Bacterial flagellum basal body</location>
    </subcellularLocation>
</comment>
<organism evidence="8 9">
    <name type="scientific">Desulfocucumis palustris</name>
    <dbReference type="NCBI Taxonomy" id="1898651"/>
    <lineage>
        <taxon>Bacteria</taxon>
        <taxon>Bacillati</taxon>
        <taxon>Bacillota</taxon>
        <taxon>Clostridia</taxon>
        <taxon>Eubacteriales</taxon>
        <taxon>Desulfocucumaceae</taxon>
        <taxon>Desulfocucumis</taxon>
    </lineage>
</organism>
<evidence type="ECO:0000256" key="2">
    <source>
        <dbReference type="ARBA" id="ARBA00009677"/>
    </source>
</evidence>
<dbReference type="GO" id="GO:0030694">
    <property type="term" value="C:bacterial-type flagellum basal body, rod"/>
    <property type="evidence" value="ECO:0007669"/>
    <property type="project" value="InterPro"/>
</dbReference>
<proteinExistence type="inferred from homology"/>
<feature type="domain" description="Flagellar basal body rod protein N-terminal" evidence="7">
    <location>
        <begin position="25"/>
        <end position="39"/>
    </location>
</feature>
<keyword evidence="8" id="KW-0966">Cell projection</keyword>
<dbReference type="EMBL" id="BFAV01000075">
    <property type="protein sequence ID" value="GBF33185.1"/>
    <property type="molecule type" value="Genomic_DNA"/>
</dbReference>
<dbReference type="Proteomes" id="UP000239549">
    <property type="component" value="Unassembled WGS sequence"/>
</dbReference>
<keyword evidence="8" id="KW-0282">Flagellum</keyword>
<evidence type="ECO:0000256" key="3">
    <source>
        <dbReference type="ARBA" id="ARBA00014376"/>
    </source>
</evidence>
<comment type="function">
    <text evidence="5 6">Structural component of flagellum, the bacterial motility apparatus. Part of the rod structure of flagellar basal body.</text>
</comment>
<evidence type="ECO:0000256" key="1">
    <source>
        <dbReference type="ARBA" id="ARBA00004117"/>
    </source>
</evidence>
<keyword evidence="8" id="KW-0969">Cilium</keyword>
<evidence type="ECO:0000256" key="5">
    <source>
        <dbReference type="ARBA" id="ARBA00024934"/>
    </source>
</evidence>
<protein>
    <recommendedName>
        <fullName evidence="3 6">Flagellar basal body rod protein FlgB</fullName>
    </recommendedName>
</protein>
<evidence type="ECO:0000313" key="8">
    <source>
        <dbReference type="EMBL" id="GBF33185.1"/>
    </source>
</evidence>
<dbReference type="AlphaFoldDB" id="A0A2L2XAG2"/>
<sequence>MDLFANPVLLSLSRQLDASALTHRVIANNVANVNTPGFKKSYVSFQEQLKAALGKQEIVMLTTSDRHMGGIPSLASVSPVVIQEKGTTMRYGGNNVDIDQEMVNNAANSLVYDTSSLILDSKYTGLENVIRGGR</sequence>
<dbReference type="PANTHER" id="PTHR30435">
    <property type="entry name" value="FLAGELLAR PROTEIN"/>
    <property type="match status" value="1"/>
</dbReference>
<comment type="subunit">
    <text evidence="6">The basal body constitutes a major portion of the flagellar organelle and consists of a number of rings mounted on a central rod.</text>
</comment>
<dbReference type="InterPro" id="IPR001444">
    <property type="entry name" value="Flag_bb_rod_N"/>
</dbReference>
<comment type="caution">
    <text evidence="8">The sequence shown here is derived from an EMBL/GenBank/DDBJ whole genome shotgun (WGS) entry which is preliminary data.</text>
</comment>
<accession>A0A2L2XAG2</accession>
<dbReference type="InterPro" id="IPR019776">
    <property type="entry name" value="Flagellar_basal_body_rod_CS"/>
</dbReference>
<dbReference type="RefSeq" id="WP_104371613.1">
    <property type="nucleotide sequence ID" value="NZ_BFAV01000075.1"/>
</dbReference>
<keyword evidence="4 6" id="KW-0975">Bacterial flagellum</keyword>
<dbReference type="GO" id="GO:0071978">
    <property type="term" value="P:bacterial-type flagellum-dependent swarming motility"/>
    <property type="evidence" value="ECO:0007669"/>
    <property type="project" value="TreeGrafter"/>
</dbReference>
<reference evidence="9" key="1">
    <citation type="submission" date="2018-02" db="EMBL/GenBank/DDBJ databases">
        <title>Genome sequence of Desulfocucumis palustris strain NAW-5.</title>
        <authorList>
            <person name="Watanabe M."/>
            <person name="Kojima H."/>
            <person name="Fukui M."/>
        </authorList>
    </citation>
    <scope>NUCLEOTIDE SEQUENCE [LARGE SCALE GENOMIC DNA]</scope>
    <source>
        <strain evidence="9">NAW-5</strain>
    </source>
</reference>
<comment type="similarity">
    <text evidence="2 6">Belongs to the flagella basal body rod proteins family.</text>
</comment>
<dbReference type="PROSITE" id="PS00588">
    <property type="entry name" value="FLAGELLA_BB_ROD"/>
    <property type="match status" value="1"/>
</dbReference>
<dbReference type="InterPro" id="IPR006300">
    <property type="entry name" value="FlgB"/>
</dbReference>
<dbReference type="NCBIfam" id="TIGR01396">
    <property type="entry name" value="FlgB"/>
    <property type="match status" value="1"/>
</dbReference>
<evidence type="ECO:0000313" key="9">
    <source>
        <dbReference type="Proteomes" id="UP000239549"/>
    </source>
</evidence>
<dbReference type="PANTHER" id="PTHR30435:SF12">
    <property type="entry name" value="FLAGELLAR BASAL BODY ROD PROTEIN FLGB"/>
    <property type="match status" value="1"/>
</dbReference>
<dbReference type="OrthoDB" id="9792068at2"/>
<dbReference type="Pfam" id="PF00460">
    <property type="entry name" value="Flg_bb_rod"/>
    <property type="match status" value="1"/>
</dbReference>
<evidence type="ECO:0000259" key="7">
    <source>
        <dbReference type="Pfam" id="PF00460"/>
    </source>
</evidence>
<evidence type="ECO:0000256" key="4">
    <source>
        <dbReference type="ARBA" id="ARBA00023143"/>
    </source>
</evidence>